<feature type="transmembrane region" description="Helical" evidence="1">
    <location>
        <begin position="21"/>
        <end position="41"/>
    </location>
</feature>
<sequence length="250" mass="28812">MLLNIPIQQQLFVNRYQLFRHFRMWILFVTLFALWNVVLGVNHTCIREVQYSCGSSIPNDFPVTIEELQRACSVFQNVRTCYLESLGECGADNLDAFGTDFSRLIGTIAEICQEDTHLHSTFAQHMSCLKEVISTEMEEQSCNDYERKAADYIRIHVERKNTRNDENHLSKYFKCLRPLFDMNCFITLLLNKCGVGAKDMAIEVIQKGGSVDKQCPADIRIDILDLLQTLESATQSEMYVKELLTTFKLL</sequence>
<keyword evidence="1" id="KW-1133">Transmembrane helix</keyword>
<dbReference type="Proteomes" id="UP001054945">
    <property type="component" value="Unassembled WGS sequence"/>
</dbReference>
<comment type="caution">
    <text evidence="2">The sequence shown here is derived from an EMBL/GenBank/DDBJ whole genome shotgun (WGS) entry which is preliminary data.</text>
</comment>
<evidence type="ECO:0000313" key="3">
    <source>
        <dbReference type="Proteomes" id="UP001054945"/>
    </source>
</evidence>
<evidence type="ECO:0000313" key="2">
    <source>
        <dbReference type="EMBL" id="GIY93022.1"/>
    </source>
</evidence>
<keyword evidence="3" id="KW-1185">Reference proteome</keyword>
<keyword evidence="1" id="KW-0812">Transmembrane</keyword>
<gene>
    <name evidence="2" type="primary">AVEN_111539_1</name>
    <name evidence="2" type="ORF">CEXT_232911</name>
</gene>
<evidence type="ECO:0008006" key="4">
    <source>
        <dbReference type="Google" id="ProtNLM"/>
    </source>
</evidence>
<proteinExistence type="predicted"/>
<protein>
    <recommendedName>
        <fullName evidence="4">Secreted protein</fullName>
    </recommendedName>
</protein>
<keyword evidence="1" id="KW-0472">Membrane</keyword>
<name>A0AAV4XCW0_CAEEX</name>
<dbReference type="AlphaFoldDB" id="A0AAV4XCW0"/>
<dbReference type="EMBL" id="BPLR01017612">
    <property type="protein sequence ID" value="GIY93022.1"/>
    <property type="molecule type" value="Genomic_DNA"/>
</dbReference>
<organism evidence="2 3">
    <name type="scientific">Caerostris extrusa</name>
    <name type="common">Bark spider</name>
    <name type="synonym">Caerostris bankana</name>
    <dbReference type="NCBI Taxonomy" id="172846"/>
    <lineage>
        <taxon>Eukaryota</taxon>
        <taxon>Metazoa</taxon>
        <taxon>Ecdysozoa</taxon>
        <taxon>Arthropoda</taxon>
        <taxon>Chelicerata</taxon>
        <taxon>Arachnida</taxon>
        <taxon>Araneae</taxon>
        <taxon>Araneomorphae</taxon>
        <taxon>Entelegynae</taxon>
        <taxon>Araneoidea</taxon>
        <taxon>Araneidae</taxon>
        <taxon>Caerostris</taxon>
    </lineage>
</organism>
<reference evidence="2 3" key="1">
    <citation type="submission" date="2021-06" db="EMBL/GenBank/DDBJ databases">
        <title>Caerostris extrusa draft genome.</title>
        <authorList>
            <person name="Kono N."/>
            <person name="Arakawa K."/>
        </authorList>
    </citation>
    <scope>NUCLEOTIDE SEQUENCE [LARGE SCALE GENOMIC DNA]</scope>
</reference>
<accession>A0AAV4XCW0</accession>
<evidence type="ECO:0000256" key="1">
    <source>
        <dbReference type="SAM" id="Phobius"/>
    </source>
</evidence>